<keyword evidence="2" id="KW-1134">Transmembrane beta strand</keyword>
<evidence type="ECO:0000256" key="5">
    <source>
        <dbReference type="ARBA" id="ARBA00023237"/>
    </source>
</evidence>
<dbReference type="AlphaFoldDB" id="B8GQT8"/>
<keyword evidence="4" id="KW-0472">Membrane</keyword>
<keyword evidence="7" id="KW-0732">Signal</keyword>
<dbReference type="Proteomes" id="UP000002383">
    <property type="component" value="Chromosome"/>
</dbReference>
<evidence type="ECO:0000256" key="3">
    <source>
        <dbReference type="ARBA" id="ARBA00022692"/>
    </source>
</evidence>
<dbReference type="KEGG" id="tgr:Tgr7_3244"/>
<evidence type="ECO:0000256" key="6">
    <source>
        <dbReference type="SAM" id="Coils"/>
    </source>
</evidence>
<dbReference type="EMBL" id="CP001339">
    <property type="protein sequence ID" value="ACL74312.1"/>
    <property type="molecule type" value="Genomic_DNA"/>
</dbReference>
<dbReference type="Gene3D" id="1.20.1600.10">
    <property type="entry name" value="Outer membrane efflux proteins (OEP)"/>
    <property type="match status" value="1"/>
</dbReference>
<dbReference type="PANTHER" id="PTHR30026:SF20">
    <property type="entry name" value="OUTER MEMBRANE PROTEIN TOLC"/>
    <property type="match status" value="1"/>
</dbReference>
<keyword evidence="5" id="KW-0998">Cell outer membrane</keyword>
<dbReference type="GO" id="GO:1990281">
    <property type="term" value="C:efflux pump complex"/>
    <property type="evidence" value="ECO:0007669"/>
    <property type="project" value="TreeGrafter"/>
</dbReference>
<dbReference type="STRING" id="396588.Tgr7_3244"/>
<dbReference type="PANTHER" id="PTHR30026">
    <property type="entry name" value="OUTER MEMBRANE PROTEIN TOLC"/>
    <property type="match status" value="1"/>
</dbReference>
<dbReference type="SUPFAM" id="SSF56954">
    <property type="entry name" value="Outer membrane efflux proteins (OEP)"/>
    <property type="match status" value="1"/>
</dbReference>
<feature type="signal peptide" evidence="7">
    <location>
        <begin position="1"/>
        <end position="28"/>
    </location>
</feature>
<protein>
    <recommendedName>
        <fullName evidence="10">Outer membrane efflux protein</fullName>
    </recommendedName>
</protein>
<organism evidence="8 9">
    <name type="scientific">Thioalkalivibrio sulfidiphilus (strain HL-EbGR7)</name>
    <dbReference type="NCBI Taxonomy" id="396588"/>
    <lineage>
        <taxon>Bacteria</taxon>
        <taxon>Pseudomonadati</taxon>
        <taxon>Pseudomonadota</taxon>
        <taxon>Gammaproteobacteria</taxon>
        <taxon>Chromatiales</taxon>
        <taxon>Ectothiorhodospiraceae</taxon>
        <taxon>Thioalkalivibrio</taxon>
    </lineage>
</organism>
<evidence type="ECO:0000256" key="1">
    <source>
        <dbReference type="ARBA" id="ARBA00004442"/>
    </source>
</evidence>
<dbReference type="GO" id="GO:0015562">
    <property type="term" value="F:efflux transmembrane transporter activity"/>
    <property type="evidence" value="ECO:0007669"/>
    <property type="project" value="InterPro"/>
</dbReference>
<gene>
    <name evidence="8" type="ordered locus">Tgr7_3244</name>
</gene>
<evidence type="ECO:0000313" key="9">
    <source>
        <dbReference type="Proteomes" id="UP000002383"/>
    </source>
</evidence>
<dbReference type="eggNOG" id="COG1538">
    <property type="taxonomic scope" value="Bacteria"/>
</dbReference>
<keyword evidence="9" id="KW-1185">Reference proteome</keyword>
<evidence type="ECO:0000256" key="2">
    <source>
        <dbReference type="ARBA" id="ARBA00022452"/>
    </source>
</evidence>
<dbReference type="GO" id="GO:0015288">
    <property type="term" value="F:porin activity"/>
    <property type="evidence" value="ECO:0007669"/>
    <property type="project" value="TreeGrafter"/>
</dbReference>
<feature type="chain" id="PRO_5002873096" description="Outer membrane efflux protein" evidence="7">
    <location>
        <begin position="29"/>
        <end position="417"/>
    </location>
</feature>
<evidence type="ECO:0000313" key="8">
    <source>
        <dbReference type="EMBL" id="ACL74312.1"/>
    </source>
</evidence>
<comment type="subcellular location">
    <subcellularLocation>
        <location evidence="1">Cell outer membrane</location>
    </subcellularLocation>
</comment>
<reference evidence="8 9" key="1">
    <citation type="journal article" date="2011" name="Stand. Genomic Sci.">
        <title>Complete genome sequence of 'Thioalkalivibrio sulfidophilus' HL-EbGr7.</title>
        <authorList>
            <person name="Muyzer G."/>
            <person name="Sorokin D.Y."/>
            <person name="Mavromatis K."/>
            <person name="Lapidus A."/>
            <person name="Clum A."/>
            <person name="Ivanova N."/>
            <person name="Pati A."/>
            <person name="d'Haeseleer P."/>
            <person name="Woyke T."/>
            <person name="Kyrpides N.C."/>
        </authorList>
    </citation>
    <scope>NUCLEOTIDE SEQUENCE [LARGE SCALE GENOMIC DNA]</scope>
    <source>
        <strain evidence="8 9">HL-EbGR7</strain>
    </source>
</reference>
<dbReference type="RefSeq" id="WP_012639774.1">
    <property type="nucleotide sequence ID" value="NC_011901.1"/>
</dbReference>
<evidence type="ECO:0000256" key="4">
    <source>
        <dbReference type="ARBA" id="ARBA00023136"/>
    </source>
</evidence>
<evidence type="ECO:0000256" key="7">
    <source>
        <dbReference type="SAM" id="SignalP"/>
    </source>
</evidence>
<evidence type="ECO:0008006" key="10">
    <source>
        <dbReference type="Google" id="ProtNLM"/>
    </source>
</evidence>
<accession>B8GQT8</accession>
<dbReference type="HOGENOM" id="CLU_045519_0_0_6"/>
<keyword evidence="6" id="KW-0175">Coiled coil</keyword>
<name>B8GQT8_THISH</name>
<keyword evidence="3" id="KW-0812">Transmembrane</keyword>
<dbReference type="InterPro" id="IPR051906">
    <property type="entry name" value="TolC-like"/>
</dbReference>
<feature type="coiled-coil region" evidence="6">
    <location>
        <begin position="318"/>
        <end position="345"/>
    </location>
</feature>
<dbReference type="GO" id="GO:0009279">
    <property type="term" value="C:cell outer membrane"/>
    <property type="evidence" value="ECO:0007669"/>
    <property type="project" value="UniProtKB-SubCell"/>
</dbReference>
<proteinExistence type="predicted"/>
<sequence precursor="true">MESIKNRPLLTLLAIGLLIAQLAGATSADELSGAAAPRDPRLTLTEVVDAAWQHHPYVTLPAVQQEEADALSRRARSLIGADPAVMLRHEAARAGGGTELREWEAGVELPLWRLGERSASRRVGEEARRSAETSAALLRLQVAGEVRETIWTLALAQNALALAQTDFASASELEAQVARRVANGDLAQTDLLLARDETLQRRAFVQDAELALRHARLAYRRLTGLDALPESIQESPAQHFPGMEEHPALNAPAARAARTRAELELVTKTAGGHPVLFLGGRTIDDPVGGNVDSLQVSITFPLGSAHSDSRRAEAAVALAESQGVLGQARRALERMQQEETDALEAAHLALALAQERASVAGDSVRLARRAFDLGELPLAEYLRVRHRALTAGHEAAQRELELQRQIARYNQALGVTL</sequence>